<dbReference type="GO" id="GO:0016787">
    <property type="term" value="F:hydrolase activity"/>
    <property type="evidence" value="ECO:0007669"/>
    <property type="project" value="UniProtKB-KW"/>
</dbReference>
<gene>
    <name evidence="1" type="ORF">B1B_14341</name>
</gene>
<evidence type="ECO:0000313" key="1">
    <source>
        <dbReference type="EMBL" id="EQD41857.1"/>
    </source>
</evidence>
<protein>
    <submittedName>
        <fullName evidence="1">Peptidase A5, thermopsin</fullName>
        <ecNumber evidence="1">3.4.23.-</ecNumber>
    </submittedName>
</protein>
<dbReference type="EMBL" id="AUZY01009487">
    <property type="protein sequence ID" value="EQD41857.1"/>
    <property type="molecule type" value="Genomic_DNA"/>
</dbReference>
<reference evidence="1" key="1">
    <citation type="submission" date="2013-08" db="EMBL/GenBank/DDBJ databases">
        <authorList>
            <person name="Mendez C."/>
            <person name="Richter M."/>
            <person name="Ferrer M."/>
            <person name="Sanchez J."/>
        </authorList>
    </citation>
    <scope>NUCLEOTIDE SEQUENCE</scope>
</reference>
<reference evidence="1" key="2">
    <citation type="journal article" date="2014" name="ISME J.">
        <title>Microbial stratification in low pH oxic and suboxic macroscopic growths along an acid mine drainage.</title>
        <authorList>
            <person name="Mendez-Garcia C."/>
            <person name="Mesa V."/>
            <person name="Sprenger R.R."/>
            <person name="Richter M."/>
            <person name="Diez M.S."/>
            <person name="Solano J."/>
            <person name="Bargiela R."/>
            <person name="Golyshina O.V."/>
            <person name="Manteca A."/>
            <person name="Ramos J.L."/>
            <person name="Gallego J.R."/>
            <person name="Llorente I."/>
            <person name="Martins Dos Santos V.A."/>
            <person name="Jensen O.N."/>
            <person name="Pelaez A.I."/>
            <person name="Sanchez J."/>
            <person name="Ferrer M."/>
        </authorList>
    </citation>
    <scope>NUCLEOTIDE SEQUENCE</scope>
</reference>
<dbReference type="Pfam" id="PF05317">
    <property type="entry name" value="Thermopsin"/>
    <property type="match status" value="1"/>
</dbReference>
<keyword evidence="1" id="KW-0378">Hydrolase</keyword>
<dbReference type="EC" id="3.4.23.-" evidence="1"/>
<proteinExistence type="predicted"/>
<organism evidence="1">
    <name type="scientific">mine drainage metagenome</name>
    <dbReference type="NCBI Taxonomy" id="410659"/>
    <lineage>
        <taxon>unclassified sequences</taxon>
        <taxon>metagenomes</taxon>
        <taxon>ecological metagenomes</taxon>
    </lineage>
</organism>
<comment type="caution">
    <text evidence="1">The sequence shown here is derived from an EMBL/GenBank/DDBJ whole genome shotgun (WGS) entry which is preliminary data.</text>
</comment>
<name>T0ZCJ9_9ZZZZ</name>
<sequence length="216" mass="21600">MRTLNLAGFLLIAAIVILSTALGPVGGSPSGASATSARVVPLVATSPVAPAPSTGAPIPPAAAVPVPLTPAERQYDSQVRAEAAALAAAGRADGGIRLPNIGTPARLVDGVVVPGPLAAPGQDAFPEGVAYYGESDPNGTVVATSLNASSVVGSLHVESLSTTYLDSNAPNISGVQLNAFIHNVTIQGGSGYDFWTQNALNYFGSNATLALGEDTW</sequence>
<feature type="non-terminal residue" evidence="1">
    <location>
        <position position="216"/>
    </location>
</feature>
<dbReference type="InterPro" id="IPR007981">
    <property type="entry name" value="Peptidase_A5"/>
</dbReference>
<accession>T0ZCJ9</accession>
<dbReference type="AlphaFoldDB" id="T0ZCJ9"/>